<proteinExistence type="predicted"/>
<dbReference type="CDD" id="cd18799">
    <property type="entry name" value="SF2_C_EcoAI-like"/>
    <property type="match status" value="1"/>
</dbReference>
<sequence length="701" mass="78905">MDRIRQTLGTAPVLLAWRALRGPRIPTTVIRHPPLRCRSAIASDALGPATTAPSAPPAIVLRDYQEECIQSVLNHLDQGHKRLGVSLATGAGKTVIFTQLIGRIPPRNGHHDKTLILVHRRELVEQAARHCRLAYPDRTVEIEMGNSVASGSGDIIIASIRSLTSKDRISKFDPRRFKLVLVDEAHHIVAPTYRTALQHFGLNDPSPDSPALVGVSATFSRFDGLKLGAAIDHIVYHKDYMDMIDEKWLSNAIFTTVRSEANLSRVRKDKFGDFALGSLSEAVNTNKTNDITVRAWLANAQDRKSTLVFCVDIEHTRQLTEAFRELGIDARYITAGTPKEMRDEQLRSFKNQEFPVLLNCGLFTEGTDIPNIDCVLLARPTRSRNLLIQMIGRGLRLYPGKKDCHIIDMVATLDTGVISTPTLFGLHPDELLENAKAKDLRDKKEATAGSEQYTEQPETDAPTDDSDLSDDIKITFTKYDTIYDLIHDMKSERHIRSLSRYAWVRIDEDKYTLSDATGWITLDKEKPSPSKQKAMDTPVSYTVHHVMKFKSTTETTQYTRPRLIATATDFESAIHAADTFAASEFDERYISTRQPWRQYPATASQVTMLNKAKIRDGRIASGDLTRGQAADLITKLKFGGKKRFEKTQKKRRAVDEKAREMAELRRREEVRVGPVEGDLCLRTFRTAGSNNTDHNKHRKRV</sequence>
<dbReference type="STRING" id="602072.A0A1R3R5Y8"/>
<dbReference type="PANTHER" id="PTHR47396:SF1">
    <property type="entry name" value="ATP-DEPENDENT HELICASE IRC3-RELATED"/>
    <property type="match status" value="1"/>
</dbReference>
<dbReference type="GO" id="GO:0032042">
    <property type="term" value="P:mitochondrial DNA metabolic process"/>
    <property type="evidence" value="ECO:0007669"/>
    <property type="project" value="TreeGrafter"/>
</dbReference>
<dbReference type="GO" id="GO:0005759">
    <property type="term" value="C:mitochondrial matrix"/>
    <property type="evidence" value="ECO:0007669"/>
    <property type="project" value="TreeGrafter"/>
</dbReference>
<dbReference type="VEuPathDB" id="FungiDB:ASPCADRAFT_135615"/>
<dbReference type="InterPro" id="IPR050742">
    <property type="entry name" value="Helicase_Restrict-Modif_Enz"/>
</dbReference>
<dbReference type="InterPro" id="IPR014001">
    <property type="entry name" value="Helicase_ATP-bd"/>
</dbReference>
<gene>
    <name evidence="5" type="ORF">ASPCADRAFT_135615</name>
</gene>
<dbReference type="InterPro" id="IPR027417">
    <property type="entry name" value="P-loop_NTPase"/>
</dbReference>
<name>A0A1R3R5Y8_ASPC5</name>
<feature type="domain" description="Helicase ATP-binding" evidence="3">
    <location>
        <begin position="74"/>
        <end position="237"/>
    </location>
</feature>
<dbReference type="GO" id="GO:0036121">
    <property type="term" value="F:double-stranded DNA helicase activity"/>
    <property type="evidence" value="ECO:0007669"/>
    <property type="project" value="TreeGrafter"/>
</dbReference>
<dbReference type="PANTHER" id="PTHR47396">
    <property type="entry name" value="TYPE I RESTRICTION ENZYME ECOKI R PROTEIN"/>
    <property type="match status" value="1"/>
</dbReference>
<dbReference type="EMBL" id="KV907660">
    <property type="protein sequence ID" value="OOF89894.1"/>
    <property type="molecule type" value="Genomic_DNA"/>
</dbReference>
<dbReference type="Pfam" id="PF04851">
    <property type="entry name" value="ResIII"/>
    <property type="match status" value="1"/>
</dbReference>
<keyword evidence="6" id="KW-1185">Reference proteome</keyword>
<evidence type="ECO:0000259" key="4">
    <source>
        <dbReference type="PROSITE" id="PS51194"/>
    </source>
</evidence>
<feature type="compositionally biased region" description="Acidic residues" evidence="2">
    <location>
        <begin position="457"/>
        <end position="467"/>
    </location>
</feature>
<evidence type="ECO:0000313" key="5">
    <source>
        <dbReference type="EMBL" id="OOF89894.1"/>
    </source>
</evidence>
<dbReference type="GO" id="GO:0000403">
    <property type="term" value="F:Y-form DNA binding"/>
    <property type="evidence" value="ECO:0007669"/>
    <property type="project" value="TreeGrafter"/>
</dbReference>
<dbReference type="SMART" id="SM00490">
    <property type="entry name" value="HELICc"/>
    <property type="match status" value="1"/>
</dbReference>
<dbReference type="GO" id="GO:0061749">
    <property type="term" value="F:forked DNA-dependent helicase activity"/>
    <property type="evidence" value="ECO:0007669"/>
    <property type="project" value="TreeGrafter"/>
</dbReference>
<dbReference type="AlphaFoldDB" id="A0A1R3R5Y8"/>
<dbReference type="InterPro" id="IPR001650">
    <property type="entry name" value="Helicase_C-like"/>
</dbReference>
<dbReference type="Gene3D" id="3.40.50.300">
    <property type="entry name" value="P-loop containing nucleotide triphosphate hydrolases"/>
    <property type="match status" value="2"/>
</dbReference>
<organism evidence="5 6">
    <name type="scientific">Aspergillus carbonarius (strain ITEM 5010)</name>
    <dbReference type="NCBI Taxonomy" id="602072"/>
    <lineage>
        <taxon>Eukaryota</taxon>
        <taxon>Fungi</taxon>
        <taxon>Dikarya</taxon>
        <taxon>Ascomycota</taxon>
        <taxon>Pezizomycotina</taxon>
        <taxon>Eurotiomycetes</taxon>
        <taxon>Eurotiomycetidae</taxon>
        <taxon>Eurotiales</taxon>
        <taxon>Aspergillaceae</taxon>
        <taxon>Aspergillus</taxon>
        <taxon>Aspergillus subgen. Circumdati</taxon>
    </lineage>
</organism>
<dbReference type="SUPFAM" id="SSF52540">
    <property type="entry name" value="P-loop containing nucleoside triphosphate hydrolases"/>
    <property type="match status" value="1"/>
</dbReference>
<feature type="domain" description="Helicase C-terminal" evidence="4">
    <location>
        <begin position="292"/>
        <end position="448"/>
    </location>
</feature>
<accession>A0A1R3R5Y8</accession>
<dbReference type="Proteomes" id="UP000188318">
    <property type="component" value="Unassembled WGS sequence"/>
</dbReference>
<keyword evidence="1" id="KW-0378">Hydrolase</keyword>
<dbReference type="GO" id="GO:0070125">
    <property type="term" value="P:mitochondrial translational elongation"/>
    <property type="evidence" value="ECO:0007669"/>
    <property type="project" value="TreeGrafter"/>
</dbReference>
<dbReference type="GO" id="GO:0016787">
    <property type="term" value="F:hydrolase activity"/>
    <property type="evidence" value="ECO:0007669"/>
    <property type="project" value="InterPro"/>
</dbReference>
<feature type="compositionally biased region" description="Basic and acidic residues" evidence="2">
    <location>
        <begin position="437"/>
        <end position="446"/>
    </location>
</feature>
<evidence type="ECO:0000313" key="6">
    <source>
        <dbReference type="Proteomes" id="UP000188318"/>
    </source>
</evidence>
<feature type="region of interest" description="Disordered" evidence="2">
    <location>
        <begin position="437"/>
        <end position="467"/>
    </location>
</feature>
<dbReference type="GO" id="GO:0005524">
    <property type="term" value="F:ATP binding"/>
    <property type="evidence" value="ECO:0007669"/>
    <property type="project" value="InterPro"/>
</dbReference>
<dbReference type="PROSITE" id="PS51194">
    <property type="entry name" value="HELICASE_CTER"/>
    <property type="match status" value="1"/>
</dbReference>
<keyword evidence="1" id="KW-0067">ATP-binding</keyword>
<evidence type="ECO:0000256" key="1">
    <source>
        <dbReference type="ARBA" id="ARBA00022806"/>
    </source>
</evidence>
<protein>
    <recommendedName>
        <fullName evidence="7">DEAD/DEAH box helicase</fullName>
    </recommendedName>
</protein>
<reference evidence="6" key="1">
    <citation type="journal article" date="2017" name="Genome Biol.">
        <title>Comparative genomics reveals high biological diversity and specific adaptations in the industrially and medically important fungal genus Aspergillus.</title>
        <authorList>
            <person name="de Vries R.P."/>
            <person name="Riley R."/>
            <person name="Wiebenga A."/>
            <person name="Aguilar-Osorio G."/>
            <person name="Amillis S."/>
            <person name="Uchima C.A."/>
            <person name="Anderluh G."/>
            <person name="Asadollahi M."/>
            <person name="Askin M."/>
            <person name="Barry K."/>
            <person name="Battaglia E."/>
            <person name="Bayram O."/>
            <person name="Benocci T."/>
            <person name="Braus-Stromeyer S.A."/>
            <person name="Caldana C."/>
            <person name="Canovas D."/>
            <person name="Cerqueira G.C."/>
            <person name="Chen F."/>
            <person name="Chen W."/>
            <person name="Choi C."/>
            <person name="Clum A."/>
            <person name="Dos Santos R.A."/>
            <person name="Damasio A.R."/>
            <person name="Diallinas G."/>
            <person name="Emri T."/>
            <person name="Fekete E."/>
            <person name="Flipphi M."/>
            <person name="Freyberg S."/>
            <person name="Gallo A."/>
            <person name="Gournas C."/>
            <person name="Habgood R."/>
            <person name="Hainaut M."/>
            <person name="Harispe M.L."/>
            <person name="Henrissat B."/>
            <person name="Hilden K.S."/>
            <person name="Hope R."/>
            <person name="Hossain A."/>
            <person name="Karabika E."/>
            <person name="Karaffa L."/>
            <person name="Karanyi Z."/>
            <person name="Krasevec N."/>
            <person name="Kuo A."/>
            <person name="Kusch H."/>
            <person name="LaButti K."/>
            <person name="Lagendijk E.L."/>
            <person name="Lapidus A."/>
            <person name="Levasseur A."/>
            <person name="Lindquist E."/>
            <person name="Lipzen A."/>
            <person name="Logrieco A.F."/>
            <person name="MacCabe A."/>
            <person name="Maekelae M.R."/>
            <person name="Malavazi I."/>
            <person name="Melin P."/>
            <person name="Meyer V."/>
            <person name="Mielnichuk N."/>
            <person name="Miskei M."/>
            <person name="Molnar A.P."/>
            <person name="Mule G."/>
            <person name="Ngan C.Y."/>
            <person name="Orejas M."/>
            <person name="Orosz E."/>
            <person name="Ouedraogo J.P."/>
            <person name="Overkamp K.M."/>
            <person name="Park H.-S."/>
            <person name="Perrone G."/>
            <person name="Piumi F."/>
            <person name="Punt P.J."/>
            <person name="Ram A.F."/>
            <person name="Ramon A."/>
            <person name="Rauscher S."/>
            <person name="Record E."/>
            <person name="Riano-Pachon D.M."/>
            <person name="Robert V."/>
            <person name="Roehrig J."/>
            <person name="Ruller R."/>
            <person name="Salamov A."/>
            <person name="Salih N.S."/>
            <person name="Samson R.A."/>
            <person name="Sandor E."/>
            <person name="Sanguinetti M."/>
            <person name="Schuetze T."/>
            <person name="Sepcic K."/>
            <person name="Shelest E."/>
            <person name="Sherlock G."/>
            <person name="Sophianopoulou V."/>
            <person name="Squina F.M."/>
            <person name="Sun H."/>
            <person name="Susca A."/>
            <person name="Todd R.B."/>
            <person name="Tsang A."/>
            <person name="Unkles S.E."/>
            <person name="van de Wiele N."/>
            <person name="van Rossen-Uffink D."/>
            <person name="Oliveira J.V."/>
            <person name="Vesth T.C."/>
            <person name="Visser J."/>
            <person name="Yu J.-H."/>
            <person name="Zhou M."/>
            <person name="Andersen M.R."/>
            <person name="Archer D.B."/>
            <person name="Baker S.E."/>
            <person name="Benoit I."/>
            <person name="Brakhage A.A."/>
            <person name="Braus G.H."/>
            <person name="Fischer R."/>
            <person name="Frisvad J.C."/>
            <person name="Goldman G.H."/>
            <person name="Houbraken J."/>
            <person name="Oakley B."/>
            <person name="Pocsi I."/>
            <person name="Scazzocchio C."/>
            <person name="Seiboth B."/>
            <person name="vanKuyk P.A."/>
            <person name="Wortman J."/>
            <person name="Dyer P.S."/>
            <person name="Grigoriev I.V."/>
        </authorList>
    </citation>
    <scope>NUCLEOTIDE SEQUENCE [LARGE SCALE GENOMIC DNA]</scope>
    <source>
        <strain evidence="6">ITEM 5010</strain>
    </source>
</reference>
<keyword evidence="1" id="KW-0547">Nucleotide-binding</keyword>
<keyword evidence="1" id="KW-0347">Helicase</keyword>
<dbReference type="OrthoDB" id="16911at2759"/>
<dbReference type="Pfam" id="PF00271">
    <property type="entry name" value="Helicase_C"/>
    <property type="match status" value="1"/>
</dbReference>
<evidence type="ECO:0000256" key="2">
    <source>
        <dbReference type="SAM" id="MobiDB-lite"/>
    </source>
</evidence>
<evidence type="ECO:0008006" key="7">
    <source>
        <dbReference type="Google" id="ProtNLM"/>
    </source>
</evidence>
<evidence type="ECO:0000259" key="3">
    <source>
        <dbReference type="PROSITE" id="PS51192"/>
    </source>
</evidence>
<dbReference type="PROSITE" id="PS51192">
    <property type="entry name" value="HELICASE_ATP_BIND_1"/>
    <property type="match status" value="1"/>
</dbReference>
<dbReference type="OMA" id="HVIDMVA"/>
<dbReference type="CDD" id="cd18032">
    <property type="entry name" value="DEXHc_RE_I_III_res"/>
    <property type="match status" value="1"/>
</dbReference>
<dbReference type="SMART" id="SM00487">
    <property type="entry name" value="DEXDc"/>
    <property type="match status" value="1"/>
</dbReference>
<dbReference type="InterPro" id="IPR006935">
    <property type="entry name" value="Helicase/UvrB_N"/>
</dbReference>